<evidence type="ECO:0000313" key="3">
    <source>
        <dbReference type="EnsemblPlants" id="PAC:32903823.CDS.1"/>
    </source>
</evidence>
<evidence type="ECO:0000313" key="2">
    <source>
        <dbReference type="EMBL" id="PNR30333.1"/>
    </source>
</evidence>
<protein>
    <submittedName>
        <fullName evidence="2 3">Uncharacterized protein</fullName>
    </submittedName>
</protein>
<feature type="region of interest" description="Disordered" evidence="1">
    <location>
        <begin position="1"/>
        <end position="29"/>
    </location>
</feature>
<dbReference type="Proteomes" id="UP000006727">
    <property type="component" value="Chromosome 22"/>
</dbReference>
<keyword evidence="4" id="KW-1185">Reference proteome</keyword>
<evidence type="ECO:0000256" key="1">
    <source>
        <dbReference type="SAM" id="MobiDB-lite"/>
    </source>
</evidence>
<sequence length="86" mass="9702">METKQEPHERIKRPESVIPSAPEKPQEGPLNELAIAEKEADKIALYKEAGKETPIESQVGLSPEQHDELQSEIQERKHQSSSMLLC</sequence>
<feature type="compositionally biased region" description="Basic and acidic residues" evidence="1">
    <location>
        <begin position="64"/>
        <end position="78"/>
    </location>
</feature>
<dbReference type="Gramene" id="Pp3c22_3210V3.2">
    <property type="protein sequence ID" value="PAC:32903824.CDS.1"/>
    <property type="gene ID" value="Pp3c22_3210"/>
</dbReference>
<proteinExistence type="predicted"/>
<reference evidence="2 4" key="2">
    <citation type="journal article" date="2018" name="Plant J.">
        <title>The Physcomitrella patens chromosome-scale assembly reveals moss genome structure and evolution.</title>
        <authorList>
            <person name="Lang D."/>
            <person name="Ullrich K.K."/>
            <person name="Murat F."/>
            <person name="Fuchs J."/>
            <person name="Jenkins J."/>
            <person name="Haas F.B."/>
            <person name="Piednoel M."/>
            <person name="Gundlach H."/>
            <person name="Van Bel M."/>
            <person name="Meyberg R."/>
            <person name="Vives C."/>
            <person name="Morata J."/>
            <person name="Symeonidi A."/>
            <person name="Hiss M."/>
            <person name="Muchero W."/>
            <person name="Kamisugi Y."/>
            <person name="Saleh O."/>
            <person name="Blanc G."/>
            <person name="Decker E.L."/>
            <person name="van Gessel N."/>
            <person name="Grimwood J."/>
            <person name="Hayes R.D."/>
            <person name="Graham S.W."/>
            <person name="Gunter L.E."/>
            <person name="McDaniel S.F."/>
            <person name="Hoernstein S.N.W."/>
            <person name="Larsson A."/>
            <person name="Li F.W."/>
            <person name="Perroud P.F."/>
            <person name="Phillips J."/>
            <person name="Ranjan P."/>
            <person name="Rokshar D.S."/>
            <person name="Rothfels C.J."/>
            <person name="Schneider L."/>
            <person name="Shu S."/>
            <person name="Stevenson D.W."/>
            <person name="Thummler F."/>
            <person name="Tillich M."/>
            <person name="Villarreal Aguilar J.C."/>
            <person name="Widiez T."/>
            <person name="Wong G.K."/>
            <person name="Wymore A."/>
            <person name="Zhang Y."/>
            <person name="Zimmer A.D."/>
            <person name="Quatrano R.S."/>
            <person name="Mayer K.F.X."/>
            <person name="Goodstein D."/>
            <person name="Casacuberta J.M."/>
            <person name="Vandepoele K."/>
            <person name="Reski R."/>
            <person name="Cuming A.C."/>
            <person name="Tuskan G.A."/>
            <person name="Maumus F."/>
            <person name="Salse J."/>
            <person name="Schmutz J."/>
            <person name="Rensing S.A."/>
        </authorList>
    </citation>
    <scope>NUCLEOTIDE SEQUENCE [LARGE SCALE GENOMIC DNA]</scope>
    <source>
        <strain evidence="3 4">cv. Gransden 2004</strain>
    </source>
</reference>
<dbReference type="AlphaFoldDB" id="A0A2K1IM35"/>
<dbReference type="EMBL" id="ABEU02000022">
    <property type="protein sequence ID" value="PNR30333.1"/>
    <property type="molecule type" value="Genomic_DNA"/>
</dbReference>
<organism evidence="2">
    <name type="scientific">Physcomitrium patens</name>
    <name type="common">Spreading-leaved earth moss</name>
    <name type="synonym">Physcomitrella patens</name>
    <dbReference type="NCBI Taxonomy" id="3218"/>
    <lineage>
        <taxon>Eukaryota</taxon>
        <taxon>Viridiplantae</taxon>
        <taxon>Streptophyta</taxon>
        <taxon>Embryophyta</taxon>
        <taxon>Bryophyta</taxon>
        <taxon>Bryophytina</taxon>
        <taxon>Bryopsida</taxon>
        <taxon>Funariidae</taxon>
        <taxon>Funariales</taxon>
        <taxon>Funariaceae</taxon>
        <taxon>Physcomitrium</taxon>
    </lineage>
</organism>
<feature type="region of interest" description="Disordered" evidence="1">
    <location>
        <begin position="54"/>
        <end position="86"/>
    </location>
</feature>
<feature type="compositionally biased region" description="Basic and acidic residues" evidence="1">
    <location>
        <begin position="1"/>
        <end position="15"/>
    </location>
</feature>
<accession>A0A2K1IM35</accession>
<dbReference type="EnsemblPlants" id="Pp3c22_3210V3.1">
    <property type="protein sequence ID" value="PAC:32903823.CDS.1"/>
    <property type="gene ID" value="Pp3c22_3210"/>
</dbReference>
<gene>
    <name evidence="2" type="ORF">PHYPA_026649</name>
</gene>
<reference evidence="3" key="3">
    <citation type="submission" date="2020-12" db="UniProtKB">
        <authorList>
            <consortium name="EnsemblPlants"/>
        </authorList>
    </citation>
    <scope>IDENTIFICATION</scope>
</reference>
<evidence type="ECO:0000313" key="4">
    <source>
        <dbReference type="Proteomes" id="UP000006727"/>
    </source>
</evidence>
<dbReference type="InParanoid" id="A0A2K1IM35"/>
<reference evidence="2 4" key="1">
    <citation type="journal article" date="2008" name="Science">
        <title>The Physcomitrella genome reveals evolutionary insights into the conquest of land by plants.</title>
        <authorList>
            <person name="Rensing S."/>
            <person name="Lang D."/>
            <person name="Zimmer A."/>
            <person name="Terry A."/>
            <person name="Salamov A."/>
            <person name="Shapiro H."/>
            <person name="Nishiyama T."/>
            <person name="Perroud P.-F."/>
            <person name="Lindquist E."/>
            <person name="Kamisugi Y."/>
            <person name="Tanahashi T."/>
            <person name="Sakakibara K."/>
            <person name="Fujita T."/>
            <person name="Oishi K."/>
            <person name="Shin-I T."/>
            <person name="Kuroki Y."/>
            <person name="Toyoda A."/>
            <person name="Suzuki Y."/>
            <person name="Hashimoto A."/>
            <person name="Yamaguchi K."/>
            <person name="Sugano A."/>
            <person name="Kohara Y."/>
            <person name="Fujiyama A."/>
            <person name="Anterola A."/>
            <person name="Aoki S."/>
            <person name="Ashton N."/>
            <person name="Barbazuk W.B."/>
            <person name="Barker E."/>
            <person name="Bennetzen J."/>
            <person name="Bezanilla M."/>
            <person name="Blankenship R."/>
            <person name="Cho S.H."/>
            <person name="Dutcher S."/>
            <person name="Estelle M."/>
            <person name="Fawcett J.A."/>
            <person name="Gundlach H."/>
            <person name="Hanada K."/>
            <person name="Heyl A."/>
            <person name="Hicks K.A."/>
            <person name="Hugh J."/>
            <person name="Lohr M."/>
            <person name="Mayer K."/>
            <person name="Melkozernov A."/>
            <person name="Murata T."/>
            <person name="Nelson D."/>
            <person name="Pils B."/>
            <person name="Prigge M."/>
            <person name="Reiss B."/>
            <person name="Renner T."/>
            <person name="Rombauts S."/>
            <person name="Rushton P."/>
            <person name="Sanderfoot A."/>
            <person name="Schween G."/>
            <person name="Shiu S.-H."/>
            <person name="Stueber K."/>
            <person name="Theodoulou F.L."/>
            <person name="Tu H."/>
            <person name="Van de Peer Y."/>
            <person name="Verrier P.J."/>
            <person name="Waters E."/>
            <person name="Wood A."/>
            <person name="Yang L."/>
            <person name="Cove D."/>
            <person name="Cuming A."/>
            <person name="Hasebe M."/>
            <person name="Lucas S."/>
            <person name="Mishler D.B."/>
            <person name="Reski R."/>
            <person name="Grigoriev I."/>
            <person name="Quatrano R.S."/>
            <person name="Boore J.L."/>
        </authorList>
    </citation>
    <scope>NUCLEOTIDE SEQUENCE [LARGE SCALE GENOMIC DNA]</scope>
    <source>
        <strain evidence="3 4">cv. Gransden 2004</strain>
    </source>
</reference>
<name>A0A2K1IM35_PHYPA</name>
<dbReference type="EnsemblPlants" id="Pp3c22_3210V3.2">
    <property type="protein sequence ID" value="PAC:32903824.CDS.1"/>
    <property type="gene ID" value="Pp3c22_3210"/>
</dbReference>
<dbReference type="Gramene" id="Pp3c22_3210V3.1">
    <property type="protein sequence ID" value="PAC:32903823.CDS.1"/>
    <property type="gene ID" value="Pp3c22_3210"/>
</dbReference>